<dbReference type="SUPFAM" id="SSF57959">
    <property type="entry name" value="Leucine zipper domain"/>
    <property type="match status" value="1"/>
</dbReference>
<dbReference type="AlphaFoldDB" id="A0A9N9E2K5"/>
<feature type="domain" description="BZIP" evidence="2">
    <location>
        <begin position="125"/>
        <end position="188"/>
    </location>
</feature>
<dbReference type="InterPro" id="IPR004827">
    <property type="entry name" value="bZIP"/>
</dbReference>
<evidence type="ECO:0000256" key="1">
    <source>
        <dbReference type="SAM" id="MobiDB-lite"/>
    </source>
</evidence>
<reference evidence="3" key="1">
    <citation type="submission" date="2021-06" db="EMBL/GenBank/DDBJ databases">
        <authorList>
            <person name="Kallberg Y."/>
            <person name="Tangrot J."/>
            <person name="Rosling A."/>
        </authorList>
    </citation>
    <scope>NUCLEOTIDE SEQUENCE</scope>
    <source>
        <strain evidence="3">87-6 pot B 2015</strain>
    </source>
</reference>
<organism evidence="3 4">
    <name type="scientific">Funneliformis mosseae</name>
    <name type="common">Endomycorrhizal fungus</name>
    <name type="synonym">Glomus mosseae</name>
    <dbReference type="NCBI Taxonomy" id="27381"/>
    <lineage>
        <taxon>Eukaryota</taxon>
        <taxon>Fungi</taxon>
        <taxon>Fungi incertae sedis</taxon>
        <taxon>Mucoromycota</taxon>
        <taxon>Glomeromycotina</taxon>
        <taxon>Glomeromycetes</taxon>
        <taxon>Glomerales</taxon>
        <taxon>Glomeraceae</taxon>
        <taxon>Funneliformis</taxon>
    </lineage>
</organism>
<dbReference type="SMART" id="SM00338">
    <property type="entry name" value="BRLZ"/>
    <property type="match status" value="1"/>
</dbReference>
<feature type="compositionally biased region" description="Low complexity" evidence="1">
    <location>
        <begin position="55"/>
        <end position="72"/>
    </location>
</feature>
<dbReference type="PROSITE" id="PS50217">
    <property type="entry name" value="BZIP"/>
    <property type="match status" value="1"/>
</dbReference>
<keyword evidence="4" id="KW-1185">Reference proteome</keyword>
<dbReference type="CDD" id="cd14690">
    <property type="entry name" value="bZIP_CREB1"/>
    <property type="match status" value="1"/>
</dbReference>
<gene>
    <name evidence="3" type="ORF">FMOSSE_LOCUS12000</name>
</gene>
<accession>A0A9N9E2K5</accession>
<feature type="region of interest" description="Disordered" evidence="1">
    <location>
        <begin position="53"/>
        <end position="79"/>
    </location>
</feature>
<dbReference type="InterPro" id="IPR046347">
    <property type="entry name" value="bZIP_sf"/>
</dbReference>
<protein>
    <submittedName>
        <fullName evidence="3">10306_t:CDS:1</fullName>
    </submittedName>
</protein>
<dbReference type="Gene3D" id="1.20.5.170">
    <property type="match status" value="1"/>
</dbReference>
<dbReference type="GO" id="GO:0003700">
    <property type="term" value="F:DNA-binding transcription factor activity"/>
    <property type="evidence" value="ECO:0007669"/>
    <property type="project" value="InterPro"/>
</dbReference>
<evidence type="ECO:0000313" key="3">
    <source>
        <dbReference type="EMBL" id="CAG8662285.1"/>
    </source>
</evidence>
<name>A0A9N9E2K5_FUNMO</name>
<proteinExistence type="predicted"/>
<dbReference type="Pfam" id="PF00170">
    <property type="entry name" value="bZIP_1"/>
    <property type="match status" value="1"/>
</dbReference>
<sequence>MTNQQQRLDNNTVNSITFFNPPYNIQHTTYQQPNDGVDGDMITSHNIQHAMQELSSSSSSSTIYYQQQSSSQFRHPYPTTSLRNSQFTTITYTIPSITPTSTNLKYNKPQTCATSSNITPIKINDEKRAQRKERNRIAAKECRERRKAYILNLENKASSLEDENLKCRQRILESKTKLEWIESKSHENIQLKNLVISPSIMILNDKCIKGDQEGLLISKIEVLEGVKVKLDQLGEFGKSVCFTAVPIT</sequence>
<evidence type="ECO:0000259" key="2">
    <source>
        <dbReference type="PROSITE" id="PS50217"/>
    </source>
</evidence>
<dbReference type="EMBL" id="CAJVPP010005248">
    <property type="protein sequence ID" value="CAG8662285.1"/>
    <property type="molecule type" value="Genomic_DNA"/>
</dbReference>
<comment type="caution">
    <text evidence="3">The sequence shown here is derived from an EMBL/GenBank/DDBJ whole genome shotgun (WGS) entry which is preliminary data.</text>
</comment>
<evidence type="ECO:0000313" key="4">
    <source>
        <dbReference type="Proteomes" id="UP000789375"/>
    </source>
</evidence>
<dbReference type="PROSITE" id="PS00036">
    <property type="entry name" value="BZIP_BASIC"/>
    <property type="match status" value="1"/>
</dbReference>
<dbReference type="Proteomes" id="UP000789375">
    <property type="component" value="Unassembled WGS sequence"/>
</dbReference>